<dbReference type="GO" id="GO:0051920">
    <property type="term" value="F:peroxiredoxin activity"/>
    <property type="evidence" value="ECO:0007669"/>
    <property type="project" value="InterPro"/>
</dbReference>
<dbReference type="Pfam" id="PF02627">
    <property type="entry name" value="CMD"/>
    <property type="match status" value="1"/>
</dbReference>
<dbReference type="EMBL" id="CP017637">
    <property type="protein sequence ID" value="APG09972.1"/>
    <property type="molecule type" value="Genomic_DNA"/>
</dbReference>
<dbReference type="PANTHER" id="PTHR34846">
    <property type="entry name" value="4-CARBOXYMUCONOLACTONE DECARBOXYLASE FAMILY PROTEIN (AFU_ORTHOLOGUE AFUA_6G11590)"/>
    <property type="match status" value="1"/>
</dbReference>
<proteinExistence type="predicted"/>
<dbReference type="PANTHER" id="PTHR34846:SF11">
    <property type="entry name" value="4-CARBOXYMUCONOLACTONE DECARBOXYLASE FAMILY PROTEIN (AFU_ORTHOLOGUE AFUA_6G11590)"/>
    <property type="match status" value="1"/>
</dbReference>
<accession>A0A1L3F9P8</accession>
<dbReference type="Proteomes" id="UP000181962">
    <property type="component" value="Chromosome"/>
</dbReference>
<protein>
    <submittedName>
        <fullName evidence="2">4-carboxymuconolactone decarboxylase</fullName>
    </submittedName>
</protein>
<reference evidence="2 3" key="1">
    <citation type="submission" date="2016-11" db="EMBL/GenBank/DDBJ databases">
        <title>Complete Genome Sequence of Bradyrhizobium sp. strain J5, an isolated from soybean nodule in Hokkaido.</title>
        <authorList>
            <person name="Kanehara K."/>
        </authorList>
    </citation>
    <scope>NUCLEOTIDE SEQUENCE [LARGE SCALE GENOMIC DNA]</scope>
    <source>
        <strain evidence="2 3">J5</strain>
    </source>
</reference>
<name>A0A1L3F9P8_BRAJP</name>
<dbReference type="SUPFAM" id="SSF69118">
    <property type="entry name" value="AhpD-like"/>
    <property type="match status" value="1"/>
</dbReference>
<dbReference type="Gene3D" id="1.20.1290.10">
    <property type="entry name" value="AhpD-like"/>
    <property type="match status" value="1"/>
</dbReference>
<evidence type="ECO:0000313" key="3">
    <source>
        <dbReference type="Proteomes" id="UP000181962"/>
    </source>
</evidence>
<dbReference type="AlphaFoldDB" id="A0A1L3F9P8"/>
<dbReference type="InterPro" id="IPR003779">
    <property type="entry name" value="CMD-like"/>
</dbReference>
<sequence>MQSEAGTQPSGVKMRIRDIARDDMTQAQRRVTDEAVSGKRGRMPAPLRAWIHSPELGQRAQKLGELLRYDTVLGSRLSELAILVTARFWTSRYEWFAHRSEALKAGLEPDIIEAIAAHSEPHFSDARSRVVYDYARQLHQTHEIPSDLHAAAVRELGDQGVVELVGLLGYYTLVAMTLNAFEIGLPAGAESELGP</sequence>
<organism evidence="2 3">
    <name type="scientific">Bradyrhizobium japonicum</name>
    <dbReference type="NCBI Taxonomy" id="375"/>
    <lineage>
        <taxon>Bacteria</taxon>
        <taxon>Pseudomonadati</taxon>
        <taxon>Pseudomonadota</taxon>
        <taxon>Alphaproteobacteria</taxon>
        <taxon>Hyphomicrobiales</taxon>
        <taxon>Nitrobacteraceae</taxon>
        <taxon>Bradyrhizobium</taxon>
    </lineage>
</organism>
<evidence type="ECO:0000259" key="1">
    <source>
        <dbReference type="Pfam" id="PF02627"/>
    </source>
</evidence>
<evidence type="ECO:0000313" key="2">
    <source>
        <dbReference type="EMBL" id="APG09972.1"/>
    </source>
</evidence>
<dbReference type="InterPro" id="IPR029032">
    <property type="entry name" value="AhpD-like"/>
</dbReference>
<gene>
    <name evidence="2" type="ORF">BKD09_16730</name>
</gene>
<feature type="domain" description="Carboxymuconolactone decarboxylase-like" evidence="1">
    <location>
        <begin position="54"/>
        <end position="134"/>
    </location>
</feature>